<evidence type="ECO:0000259" key="2">
    <source>
        <dbReference type="PROSITE" id="PS51186"/>
    </source>
</evidence>
<dbReference type="PANTHER" id="PTHR43610:SF1">
    <property type="entry name" value="N-ACETYLTRANSFERASE DOMAIN-CONTAINING PROTEIN"/>
    <property type="match status" value="1"/>
</dbReference>
<dbReference type="Gene3D" id="3.40.630.30">
    <property type="match status" value="1"/>
</dbReference>
<dbReference type="Pfam" id="PF13302">
    <property type="entry name" value="Acetyltransf_3"/>
    <property type="match status" value="1"/>
</dbReference>
<proteinExistence type="predicted"/>
<dbReference type="AlphaFoldDB" id="A0A849HNU2"/>
<dbReference type="SUPFAM" id="SSF55729">
    <property type="entry name" value="Acyl-CoA N-acyltransferases (Nat)"/>
    <property type="match status" value="1"/>
</dbReference>
<keyword evidence="3" id="KW-0808">Transferase</keyword>
<protein>
    <submittedName>
        <fullName evidence="3">GNAT family N-acetyltransferase</fullName>
    </submittedName>
</protein>
<dbReference type="PANTHER" id="PTHR43610">
    <property type="entry name" value="BLL6696 PROTEIN"/>
    <property type="match status" value="1"/>
</dbReference>
<comment type="caution">
    <text evidence="3">The sequence shown here is derived from an EMBL/GenBank/DDBJ whole genome shotgun (WGS) entry which is preliminary data.</text>
</comment>
<accession>A0A849HNU2</accession>
<reference evidence="3 4" key="1">
    <citation type="submission" date="2020-04" db="EMBL/GenBank/DDBJ databases">
        <title>Knoellia sp. isolate from air conditioner.</title>
        <authorList>
            <person name="Chea S."/>
            <person name="Kim D.-U."/>
        </authorList>
    </citation>
    <scope>NUCLEOTIDE SEQUENCE [LARGE SCALE GENOMIC DNA]</scope>
    <source>
        <strain evidence="3 4">DB2414S</strain>
    </source>
</reference>
<dbReference type="PROSITE" id="PS51186">
    <property type="entry name" value="GNAT"/>
    <property type="match status" value="1"/>
</dbReference>
<evidence type="ECO:0000256" key="1">
    <source>
        <dbReference type="SAM" id="MobiDB-lite"/>
    </source>
</evidence>
<feature type="compositionally biased region" description="Basic and acidic residues" evidence="1">
    <location>
        <begin position="1"/>
        <end position="10"/>
    </location>
</feature>
<dbReference type="Proteomes" id="UP000588586">
    <property type="component" value="Unassembled WGS sequence"/>
</dbReference>
<dbReference type="EMBL" id="JABEPQ010000002">
    <property type="protein sequence ID" value="NNM46277.1"/>
    <property type="molecule type" value="Genomic_DNA"/>
</dbReference>
<dbReference type="InterPro" id="IPR000182">
    <property type="entry name" value="GNAT_dom"/>
</dbReference>
<feature type="domain" description="N-acetyltransferase" evidence="2">
    <location>
        <begin position="3"/>
        <end position="157"/>
    </location>
</feature>
<feature type="region of interest" description="Disordered" evidence="1">
    <location>
        <begin position="1"/>
        <end position="24"/>
    </location>
</feature>
<evidence type="ECO:0000313" key="4">
    <source>
        <dbReference type="Proteomes" id="UP000588586"/>
    </source>
</evidence>
<name>A0A849HNU2_9MICO</name>
<evidence type="ECO:0000313" key="3">
    <source>
        <dbReference type="EMBL" id="NNM46277.1"/>
    </source>
</evidence>
<sequence>MTQILRDPEVGRLTGSFHTSEEAGEEPDVELLQQWYSTRSEQNDRLDLAVVDHASGQVVGEVVLNEWDPEDRACNFRILIGPAGRDRGLGTEATRLVVGHAFEALGLHRVSLEVFAFNPRAQRAYEKVGFVREGVRRDALRFDGEWVDSILMSILEDEWADHRGRPGS</sequence>
<dbReference type="InterPro" id="IPR016181">
    <property type="entry name" value="Acyl_CoA_acyltransferase"/>
</dbReference>
<dbReference type="GO" id="GO:0016747">
    <property type="term" value="F:acyltransferase activity, transferring groups other than amino-acyl groups"/>
    <property type="evidence" value="ECO:0007669"/>
    <property type="project" value="InterPro"/>
</dbReference>
<gene>
    <name evidence="3" type="ORF">HJG52_09695</name>
</gene>
<keyword evidence="4" id="KW-1185">Reference proteome</keyword>
<organism evidence="3 4">
    <name type="scientific">Knoellia koreensis</name>
    <dbReference type="NCBI Taxonomy" id="2730921"/>
    <lineage>
        <taxon>Bacteria</taxon>
        <taxon>Bacillati</taxon>
        <taxon>Actinomycetota</taxon>
        <taxon>Actinomycetes</taxon>
        <taxon>Micrococcales</taxon>
        <taxon>Intrasporangiaceae</taxon>
        <taxon>Knoellia</taxon>
    </lineage>
</organism>